<evidence type="ECO:0000313" key="1">
    <source>
        <dbReference type="EMBL" id="SCM51057.1"/>
    </source>
</evidence>
<evidence type="ECO:0000313" key="2">
    <source>
        <dbReference type="Proteomes" id="UP000094844"/>
    </source>
</evidence>
<organism evidence="1 2">
    <name type="scientific">Hafnia alvei</name>
    <dbReference type="NCBI Taxonomy" id="569"/>
    <lineage>
        <taxon>Bacteria</taxon>
        <taxon>Pseudomonadati</taxon>
        <taxon>Pseudomonadota</taxon>
        <taxon>Gammaproteobacteria</taxon>
        <taxon>Enterobacterales</taxon>
        <taxon>Hafniaceae</taxon>
        <taxon>Hafnia</taxon>
    </lineage>
</organism>
<protein>
    <submittedName>
        <fullName evidence="1">Uncharacterized protein</fullName>
    </submittedName>
</protein>
<dbReference type="EMBL" id="FMIQ01000006">
    <property type="protein sequence ID" value="SCM51057.1"/>
    <property type="molecule type" value="Genomic_DNA"/>
</dbReference>
<sequence>MKQSLPGLARCQISTIQQVVSDSQKVDAAKWASRLSSPKNLSIPLFSLYWLRLRAAGIGFARGFVLSTSLSYEEVLR</sequence>
<proteinExistence type="predicted"/>
<accession>A0A1C6YW01</accession>
<dbReference type="Proteomes" id="UP000094844">
    <property type="component" value="Unassembled WGS sequence"/>
</dbReference>
<gene>
    <name evidence="1" type="ORF">BN1044_00510</name>
</gene>
<reference evidence="1 2" key="1">
    <citation type="submission" date="2016-09" db="EMBL/GenBank/DDBJ databases">
        <authorList>
            <person name="Capua I."/>
            <person name="De Benedictis P."/>
            <person name="Joannis T."/>
            <person name="Lombin L.H."/>
            <person name="Cattoli G."/>
        </authorList>
    </citation>
    <scope>NUCLEOTIDE SEQUENCE [LARGE SCALE GENOMIC DNA]</scope>
    <source>
        <strain evidence="1 2">GB001</strain>
    </source>
</reference>
<dbReference type="AlphaFoldDB" id="A0A1C6YW01"/>
<name>A0A1C6YW01_HAFAL</name>